<proteinExistence type="predicted"/>
<organism evidence="2 3">
    <name type="scientific">Pseudoroseomonas cervicalis ATCC 49957</name>
    <dbReference type="NCBI Taxonomy" id="525371"/>
    <lineage>
        <taxon>Bacteria</taxon>
        <taxon>Pseudomonadati</taxon>
        <taxon>Pseudomonadota</taxon>
        <taxon>Alphaproteobacteria</taxon>
        <taxon>Acetobacterales</taxon>
        <taxon>Roseomonadaceae</taxon>
        <taxon>Roseomonas</taxon>
    </lineage>
</organism>
<accession>D5RH09</accession>
<comment type="caution">
    <text evidence="2">The sequence shown here is derived from an EMBL/GenBank/DDBJ whole genome shotgun (WGS) entry which is preliminary data.</text>
</comment>
<keyword evidence="3" id="KW-1185">Reference proteome</keyword>
<dbReference type="Proteomes" id="UP000005324">
    <property type="component" value="Unassembled WGS sequence"/>
</dbReference>
<protein>
    <submittedName>
        <fullName evidence="2">Uncharacterized protein</fullName>
    </submittedName>
</protein>
<name>D5RH09_9PROT</name>
<dbReference type="AlphaFoldDB" id="D5RH09"/>
<gene>
    <name evidence="2" type="ORF">HMPREF0731_0368</name>
</gene>
<dbReference type="EMBL" id="ADVL01000070">
    <property type="protein sequence ID" value="EFH13410.1"/>
    <property type="molecule type" value="Genomic_DNA"/>
</dbReference>
<reference evidence="2 3" key="1">
    <citation type="submission" date="2010-04" db="EMBL/GenBank/DDBJ databases">
        <authorList>
            <person name="Qin X."/>
            <person name="Bachman B."/>
            <person name="Battles P."/>
            <person name="Bell A."/>
            <person name="Bess C."/>
            <person name="Bickham C."/>
            <person name="Chaboub L."/>
            <person name="Chen D."/>
            <person name="Coyle M."/>
            <person name="Deiros D.R."/>
            <person name="Dinh H."/>
            <person name="Forbes L."/>
            <person name="Fowler G."/>
            <person name="Francisco L."/>
            <person name="Fu Q."/>
            <person name="Gubbala S."/>
            <person name="Hale W."/>
            <person name="Han Y."/>
            <person name="Hemphill L."/>
            <person name="Highlander S.K."/>
            <person name="Hirani K."/>
            <person name="Hogues M."/>
            <person name="Jackson L."/>
            <person name="Jakkamsetti A."/>
            <person name="Javaid M."/>
            <person name="Jiang H."/>
            <person name="Korchina V."/>
            <person name="Kovar C."/>
            <person name="Lara F."/>
            <person name="Lee S."/>
            <person name="Mata R."/>
            <person name="Mathew T."/>
            <person name="Moen C."/>
            <person name="Morales K."/>
            <person name="Munidasa M."/>
            <person name="Nazareth L."/>
            <person name="Ngo R."/>
            <person name="Nguyen L."/>
            <person name="Okwuonu G."/>
            <person name="Ongeri F."/>
            <person name="Patil S."/>
            <person name="Petrosino J."/>
            <person name="Pham C."/>
            <person name="Pham P."/>
            <person name="Pu L.-L."/>
            <person name="Puazo M."/>
            <person name="Raj R."/>
            <person name="Reid J."/>
            <person name="Rouhana J."/>
            <person name="Saada N."/>
            <person name="Shang Y."/>
            <person name="Simmons D."/>
            <person name="Thornton R."/>
            <person name="Warren J."/>
            <person name="Weissenberger G."/>
            <person name="Zhang J."/>
            <person name="Zhang L."/>
            <person name="Zhou C."/>
            <person name="Zhu D."/>
            <person name="Muzny D."/>
            <person name="Worley K."/>
            <person name="Gibbs R."/>
        </authorList>
    </citation>
    <scope>NUCLEOTIDE SEQUENCE [LARGE SCALE GENOMIC DNA]</scope>
    <source>
        <strain evidence="2 3">ATCC 49957</strain>
    </source>
</reference>
<evidence type="ECO:0000256" key="1">
    <source>
        <dbReference type="SAM" id="MobiDB-lite"/>
    </source>
</evidence>
<evidence type="ECO:0000313" key="2">
    <source>
        <dbReference type="EMBL" id="EFH13410.1"/>
    </source>
</evidence>
<evidence type="ECO:0000313" key="3">
    <source>
        <dbReference type="Proteomes" id="UP000005324"/>
    </source>
</evidence>
<sequence>MADLSRPREISAPPRRFPNPGRTLGWRAAPARPKREEQTSW</sequence>
<dbReference type="HOGENOM" id="CLU_3275979_0_0_5"/>
<feature type="region of interest" description="Disordered" evidence="1">
    <location>
        <begin position="1"/>
        <end position="41"/>
    </location>
</feature>